<keyword evidence="4 5" id="KW-0119">Carbohydrate metabolism</keyword>
<protein>
    <recommendedName>
        <fullName evidence="5">Aldose 1-epimerase</fullName>
        <ecNumber evidence="5">5.1.3.3</ecNumber>
    </recommendedName>
</protein>
<sequence length="332" mass="36239">MIEDWGQMPDGTAVQRVRLEGGELTAHVLTYGAVLQDLRLAGHAAPLVLGFGEFAPYLTRSPYFGATAGRFANRIRDGHLELDGETYQLDRNFIGKHTLHGGADSTGKRLWDVEDHTANSVTLKIVLPDGHMGFPGELTARVGFSLHEGGVFDIRMSAETDKTTICSLAHHSYFKLDDSPTVSKHSLKVDADRYTPVDAELIPTGETTDVAGTPFDFRTSTAVAQSHDVDHNFCISDSREAIRTVARLHSPTSGLSMLCRTTEPGLQVYDGAKIAIELPGLDGKPMGAYAGLAMEPQVWPDAHHHENFPQAVLRPGETYTQHTQFVFSEGET</sequence>
<feature type="binding site" evidence="8">
    <location>
        <begin position="171"/>
        <end position="173"/>
    </location>
    <ligand>
        <name>beta-D-galactose</name>
        <dbReference type="ChEBI" id="CHEBI:27667"/>
    </ligand>
</feature>
<reference evidence="10" key="1">
    <citation type="submission" date="2016-10" db="EMBL/GenBank/DDBJ databases">
        <authorList>
            <person name="Varghese N."/>
            <person name="Submissions S."/>
        </authorList>
    </citation>
    <scope>NUCLEOTIDE SEQUENCE [LARGE SCALE GENOMIC DNA]</scope>
    <source>
        <strain evidence="10">DSM 28453</strain>
    </source>
</reference>
<evidence type="ECO:0000256" key="8">
    <source>
        <dbReference type="PIRSR" id="PIRSR005096-3"/>
    </source>
</evidence>
<dbReference type="Proteomes" id="UP000198851">
    <property type="component" value="Unassembled WGS sequence"/>
</dbReference>
<evidence type="ECO:0000313" key="9">
    <source>
        <dbReference type="EMBL" id="SFK85919.1"/>
    </source>
</evidence>
<organism evidence="9 10">
    <name type="scientific">Shimia haliotis</name>
    <dbReference type="NCBI Taxonomy" id="1280847"/>
    <lineage>
        <taxon>Bacteria</taxon>
        <taxon>Pseudomonadati</taxon>
        <taxon>Pseudomonadota</taxon>
        <taxon>Alphaproteobacteria</taxon>
        <taxon>Rhodobacterales</taxon>
        <taxon>Roseobacteraceae</taxon>
    </lineage>
</organism>
<dbReference type="PIRSF" id="PIRSF005096">
    <property type="entry name" value="GALM"/>
    <property type="match status" value="1"/>
</dbReference>
<evidence type="ECO:0000313" key="10">
    <source>
        <dbReference type="Proteomes" id="UP000198851"/>
    </source>
</evidence>
<dbReference type="PANTHER" id="PTHR10091:SF49">
    <property type="entry name" value="ALDOSE 1-EPIMERASE"/>
    <property type="match status" value="1"/>
</dbReference>
<dbReference type="GO" id="GO:0006006">
    <property type="term" value="P:glucose metabolic process"/>
    <property type="evidence" value="ECO:0007669"/>
    <property type="project" value="TreeGrafter"/>
</dbReference>
<dbReference type="AlphaFoldDB" id="A0A1I4CZQ8"/>
<dbReference type="EC" id="5.1.3.3" evidence="5"/>
<dbReference type="PANTHER" id="PTHR10091">
    <property type="entry name" value="ALDOSE-1-EPIMERASE"/>
    <property type="match status" value="1"/>
</dbReference>
<evidence type="ECO:0000256" key="7">
    <source>
        <dbReference type="PIRSR" id="PIRSR005096-2"/>
    </source>
</evidence>
<name>A0A1I4CZQ8_9RHOB</name>
<dbReference type="InterPro" id="IPR008183">
    <property type="entry name" value="Aldose_1/G6P_1-epimerase"/>
</dbReference>
<dbReference type="RefSeq" id="WP_093322691.1">
    <property type="nucleotide sequence ID" value="NZ_FOSZ01000002.1"/>
</dbReference>
<comment type="pathway">
    <text evidence="1 5">Carbohydrate metabolism; hexose metabolism.</text>
</comment>
<accession>A0A1I4CZQ8</accession>
<evidence type="ECO:0000256" key="6">
    <source>
        <dbReference type="PIRSR" id="PIRSR005096-1"/>
    </source>
</evidence>
<dbReference type="EMBL" id="FOSZ01000002">
    <property type="protein sequence ID" value="SFK85919.1"/>
    <property type="molecule type" value="Genomic_DNA"/>
</dbReference>
<comment type="similarity">
    <text evidence="2 5">Belongs to the aldose epimerase family.</text>
</comment>
<feature type="binding site" evidence="8">
    <location>
        <begin position="73"/>
        <end position="74"/>
    </location>
    <ligand>
        <name>beta-D-galactose</name>
        <dbReference type="ChEBI" id="CHEBI:27667"/>
    </ligand>
</feature>
<dbReference type="InterPro" id="IPR015443">
    <property type="entry name" value="Aldose_1-epimerase"/>
</dbReference>
<dbReference type="InterPro" id="IPR014718">
    <property type="entry name" value="GH-type_carb-bd"/>
</dbReference>
<dbReference type="InterPro" id="IPR047215">
    <property type="entry name" value="Galactose_mutarotase-like"/>
</dbReference>
<evidence type="ECO:0000256" key="5">
    <source>
        <dbReference type="PIRNR" id="PIRNR005096"/>
    </source>
</evidence>
<dbReference type="GO" id="GO:0004034">
    <property type="term" value="F:aldose 1-epimerase activity"/>
    <property type="evidence" value="ECO:0007669"/>
    <property type="project" value="UniProtKB-EC"/>
</dbReference>
<evidence type="ECO:0000256" key="1">
    <source>
        <dbReference type="ARBA" id="ARBA00005028"/>
    </source>
</evidence>
<keyword evidence="3 5" id="KW-0413">Isomerase</keyword>
<comment type="catalytic activity">
    <reaction evidence="5">
        <text>alpha-D-glucose = beta-D-glucose</text>
        <dbReference type="Rhea" id="RHEA:10264"/>
        <dbReference type="ChEBI" id="CHEBI:15903"/>
        <dbReference type="ChEBI" id="CHEBI:17925"/>
        <dbReference type="EC" id="5.1.3.3"/>
    </reaction>
</comment>
<dbReference type="GO" id="GO:0030246">
    <property type="term" value="F:carbohydrate binding"/>
    <property type="evidence" value="ECO:0007669"/>
    <property type="project" value="InterPro"/>
</dbReference>
<proteinExistence type="inferred from homology"/>
<dbReference type="CDD" id="cd09019">
    <property type="entry name" value="galactose_mutarotase_like"/>
    <property type="match status" value="1"/>
</dbReference>
<dbReference type="GO" id="GO:0033499">
    <property type="term" value="P:galactose catabolic process via UDP-galactose, Leloir pathway"/>
    <property type="evidence" value="ECO:0007669"/>
    <property type="project" value="TreeGrafter"/>
</dbReference>
<gene>
    <name evidence="9" type="ORF">SAMN04488036_102580</name>
</gene>
<feature type="active site" description="Proton donor" evidence="6">
    <location>
        <position position="171"/>
    </location>
</feature>
<dbReference type="OrthoDB" id="9779408at2"/>
<dbReference type="Gene3D" id="2.70.98.10">
    <property type="match status" value="1"/>
</dbReference>
<dbReference type="SUPFAM" id="SSF74650">
    <property type="entry name" value="Galactose mutarotase-like"/>
    <property type="match status" value="1"/>
</dbReference>
<dbReference type="InterPro" id="IPR011013">
    <property type="entry name" value="Gal_mutarotase_sf_dom"/>
</dbReference>
<evidence type="ECO:0000256" key="2">
    <source>
        <dbReference type="ARBA" id="ARBA00006206"/>
    </source>
</evidence>
<feature type="binding site" evidence="7">
    <location>
        <position position="237"/>
    </location>
    <ligand>
        <name>beta-D-galactose</name>
        <dbReference type="ChEBI" id="CHEBI:27667"/>
    </ligand>
</feature>
<dbReference type="STRING" id="1280847.SAMN04488036_102580"/>
<dbReference type="UniPathway" id="UPA00242"/>
<feature type="active site" description="Proton acceptor" evidence="6">
    <location>
        <position position="295"/>
    </location>
</feature>
<evidence type="ECO:0000256" key="4">
    <source>
        <dbReference type="ARBA" id="ARBA00023277"/>
    </source>
</evidence>
<keyword evidence="10" id="KW-1185">Reference proteome</keyword>
<dbReference type="Pfam" id="PF01263">
    <property type="entry name" value="Aldose_epim"/>
    <property type="match status" value="1"/>
</dbReference>
<evidence type="ECO:0000256" key="3">
    <source>
        <dbReference type="ARBA" id="ARBA00023235"/>
    </source>
</evidence>